<dbReference type="InterPro" id="IPR036388">
    <property type="entry name" value="WH-like_DNA-bd_sf"/>
</dbReference>
<evidence type="ECO:0000313" key="2">
    <source>
        <dbReference type="Proteomes" id="UP001333710"/>
    </source>
</evidence>
<dbReference type="AlphaFoldDB" id="A0AA48KP11"/>
<organism evidence="1 2">
    <name type="scientific">Planctobacterium marinum</name>
    <dbReference type="NCBI Taxonomy" id="1631968"/>
    <lineage>
        <taxon>Bacteria</taxon>
        <taxon>Pseudomonadati</taxon>
        <taxon>Pseudomonadota</taxon>
        <taxon>Gammaproteobacteria</taxon>
        <taxon>Alteromonadales</taxon>
        <taxon>Alteromonadaceae</taxon>
        <taxon>Planctobacterium</taxon>
    </lineage>
</organism>
<dbReference type="Gene3D" id="1.10.10.10">
    <property type="entry name" value="Winged helix-like DNA-binding domain superfamily/Winged helix DNA-binding domain"/>
    <property type="match status" value="1"/>
</dbReference>
<keyword evidence="2" id="KW-1185">Reference proteome</keyword>
<proteinExistence type="predicted"/>
<dbReference type="EMBL" id="AP027272">
    <property type="protein sequence ID" value="BDX06136.1"/>
    <property type="molecule type" value="Genomic_DNA"/>
</dbReference>
<dbReference type="Proteomes" id="UP001333710">
    <property type="component" value="Chromosome"/>
</dbReference>
<accession>A0AA48KP11</accession>
<reference evidence="1" key="1">
    <citation type="submission" date="2023-01" db="EMBL/GenBank/DDBJ databases">
        <title>Complete genome sequence of Planctobacterium marinum strain Dej080120_11.</title>
        <authorList>
            <person name="Ueki S."/>
            <person name="Maruyama F."/>
        </authorList>
    </citation>
    <scope>NUCLEOTIDE SEQUENCE</scope>
    <source>
        <strain evidence="1">Dej080120_11</strain>
    </source>
</reference>
<dbReference type="SUPFAM" id="SSF46785">
    <property type="entry name" value="Winged helix' DNA-binding domain"/>
    <property type="match status" value="1"/>
</dbReference>
<dbReference type="KEGG" id="pmaw:MACH26_16570"/>
<name>A0AA48KP11_9ALTE</name>
<dbReference type="InterPro" id="IPR036390">
    <property type="entry name" value="WH_DNA-bd_sf"/>
</dbReference>
<gene>
    <name evidence="1" type="ORF">MACH26_16570</name>
</gene>
<sequence length="127" mass="14431">MHYILTISFLGIYPQVESLNNSQSQTLDDHAFIELVKDCIGSAHILPIMTLLHEGENTQEKIQNSLSHLPEEELQTSLDKMIKFAIVQRLNNTTQGGPGAAWFLTPVGQEFRLILQDIERLKHKYTS</sequence>
<evidence type="ECO:0000313" key="1">
    <source>
        <dbReference type="EMBL" id="BDX06136.1"/>
    </source>
</evidence>
<protein>
    <submittedName>
        <fullName evidence="1">Uncharacterized protein</fullName>
    </submittedName>
</protein>